<name>A0AAV9P9L5_9PEZI</name>
<dbReference type="RefSeq" id="XP_064659184.1">
    <property type="nucleotide sequence ID" value="XM_064803059.1"/>
</dbReference>
<dbReference type="Proteomes" id="UP001337655">
    <property type="component" value="Unassembled WGS sequence"/>
</dbReference>
<dbReference type="AlphaFoldDB" id="A0AAV9P9L5"/>
<reference evidence="1 2" key="1">
    <citation type="submission" date="2023-08" db="EMBL/GenBank/DDBJ databases">
        <title>Black Yeasts Isolated from many extreme environments.</title>
        <authorList>
            <person name="Coleine C."/>
            <person name="Stajich J.E."/>
            <person name="Selbmann L."/>
        </authorList>
    </citation>
    <scope>NUCLEOTIDE SEQUENCE [LARGE SCALE GENOMIC DNA]</scope>
    <source>
        <strain evidence="1 2">CCFEE 5935</strain>
    </source>
</reference>
<accession>A0AAV9P9L5</accession>
<evidence type="ECO:0000313" key="2">
    <source>
        <dbReference type="Proteomes" id="UP001337655"/>
    </source>
</evidence>
<comment type="caution">
    <text evidence="1">The sequence shown here is derived from an EMBL/GenBank/DDBJ whole genome shotgun (WGS) entry which is preliminary data.</text>
</comment>
<protein>
    <submittedName>
        <fullName evidence="1">Uncharacterized protein</fullName>
    </submittedName>
</protein>
<dbReference type="GeneID" id="89927157"/>
<proteinExistence type="predicted"/>
<sequence length="165" mass="18673">MYQSHQRYPSTATDEDDFEQQERAAAIAEMQMFCRHLREAIVNPGRLRAGDVSDLQDLGHALWGPRQTQTTRKTTQDRLLCTMRAPVAQAVREFGPMDNLAGLPPVYPTNWHLALIRSTSSLIVTGNVCMNKLCWLMPKATRRVHHMIQDSAEPPRKAQLMTSSS</sequence>
<evidence type="ECO:0000313" key="1">
    <source>
        <dbReference type="EMBL" id="KAK5169838.1"/>
    </source>
</evidence>
<dbReference type="EMBL" id="JAVRRT010000008">
    <property type="protein sequence ID" value="KAK5169838.1"/>
    <property type="molecule type" value="Genomic_DNA"/>
</dbReference>
<gene>
    <name evidence="1" type="ORF">LTR77_005816</name>
</gene>
<keyword evidence="2" id="KW-1185">Reference proteome</keyword>
<organism evidence="1 2">
    <name type="scientific">Saxophila tyrrhenica</name>
    <dbReference type="NCBI Taxonomy" id="1690608"/>
    <lineage>
        <taxon>Eukaryota</taxon>
        <taxon>Fungi</taxon>
        <taxon>Dikarya</taxon>
        <taxon>Ascomycota</taxon>
        <taxon>Pezizomycotina</taxon>
        <taxon>Dothideomycetes</taxon>
        <taxon>Dothideomycetidae</taxon>
        <taxon>Mycosphaerellales</taxon>
        <taxon>Extremaceae</taxon>
        <taxon>Saxophila</taxon>
    </lineage>
</organism>